<dbReference type="InterPro" id="IPR052974">
    <property type="entry name" value="GH79_Enzymes"/>
</dbReference>
<dbReference type="OrthoDB" id="2796951at2759"/>
<dbReference type="Gene3D" id="3.20.20.80">
    <property type="entry name" value="Glycosidases"/>
    <property type="match status" value="1"/>
</dbReference>
<evidence type="ECO:0000313" key="4">
    <source>
        <dbReference type="EMBL" id="KIJ23731.1"/>
    </source>
</evidence>
<dbReference type="GO" id="GO:0016787">
    <property type="term" value="F:hydrolase activity"/>
    <property type="evidence" value="ECO:0007669"/>
    <property type="project" value="UniProtKB-KW"/>
</dbReference>
<name>A0A0C9UE24_SPHS4</name>
<dbReference type="PANTHER" id="PTHR36183">
    <property type="entry name" value="BETA-GLUCURONIDASE"/>
    <property type="match status" value="1"/>
</dbReference>
<dbReference type="PANTHER" id="PTHR36183:SF2">
    <property type="entry name" value="BETA-GLUCURONIDASE C-TERMINAL DOMAIN-CONTAINING PROTEIN"/>
    <property type="match status" value="1"/>
</dbReference>
<dbReference type="HOGENOM" id="CLU_023945_0_0_1"/>
<keyword evidence="4" id="KW-0378">Hydrolase</keyword>
<accession>A0A0C9UE24</accession>
<keyword evidence="5" id="KW-1185">Reference proteome</keyword>
<evidence type="ECO:0000256" key="1">
    <source>
        <dbReference type="SAM" id="Phobius"/>
    </source>
</evidence>
<protein>
    <submittedName>
        <fullName evidence="4">Glycoside hydrolase family 79 protein</fullName>
    </submittedName>
</protein>
<dbReference type="InterPro" id="IPR017853">
    <property type="entry name" value="GH"/>
</dbReference>
<keyword evidence="1" id="KW-0472">Membrane</keyword>
<dbReference type="InterPro" id="IPR031728">
    <property type="entry name" value="GlcAase_C"/>
</dbReference>
<keyword evidence="2" id="KW-0732">Signal</keyword>
<evidence type="ECO:0000256" key="2">
    <source>
        <dbReference type="SAM" id="SignalP"/>
    </source>
</evidence>
<dbReference type="Pfam" id="PF16862">
    <property type="entry name" value="Glyco_hydro_79C"/>
    <property type="match status" value="1"/>
</dbReference>
<dbReference type="SUPFAM" id="SSF51445">
    <property type="entry name" value="(Trans)glycosidases"/>
    <property type="match status" value="1"/>
</dbReference>
<feature type="domain" description="Beta-glucuronidase C-terminal" evidence="3">
    <location>
        <begin position="458"/>
        <end position="570"/>
    </location>
</feature>
<evidence type="ECO:0000313" key="5">
    <source>
        <dbReference type="Proteomes" id="UP000054279"/>
    </source>
</evidence>
<dbReference type="AlphaFoldDB" id="A0A0C9UE24"/>
<keyword evidence="1" id="KW-1133">Transmembrane helix</keyword>
<feature type="chain" id="PRO_5002204745" evidence="2">
    <location>
        <begin position="17"/>
        <end position="664"/>
    </location>
</feature>
<evidence type="ECO:0000259" key="3">
    <source>
        <dbReference type="Pfam" id="PF16862"/>
    </source>
</evidence>
<dbReference type="EMBL" id="KN837599">
    <property type="protein sequence ID" value="KIJ23731.1"/>
    <property type="molecule type" value="Genomic_DNA"/>
</dbReference>
<organism evidence="4 5">
    <name type="scientific">Sphaerobolus stellatus (strain SS14)</name>
    <dbReference type="NCBI Taxonomy" id="990650"/>
    <lineage>
        <taxon>Eukaryota</taxon>
        <taxon>Fungi</taxon>
        <taxon>Dikarya</taxon>
        <taxon>Basidiomycota</taxon>
        <taxon>Agaricomycotina</taxon>
        <taxon>Agaricomycetes</taxon>
        <taxon>Phallomycetidae</taxon>
        <taxon>Geastrales</taxon>
        <taxon>Sphaerobolaceae</taxon>
        <taxon>Sphaerobolus</taxon>
    </lineage>
</organism>
<reference evidence="4 5" key="1">
    <citation type="submission" date="2014-06" db="EMBL/GenBank/DDBJ databases">
        <title>Evolutionary Origins and Diversification of the Mycorrhizal Mutualists.</title>
        <authorList>
            <consortium name="DOE Joint Genome Institute"/>
            <consortium name="Mycorrhizal Genomics Consortium"/>
            <person name="Kohler A."/>
            <person name="Kuo A."/>
            <person name="Nagy L.G."/>
            <person name="Floudas D."/>
            <person name="Copeland A."/>
            <person name="Barry K.W."/>
            <person name="Cichocki N."/>
            <person name="Veneault-Fourrey C."/>
            <person name="LaButti K."/>
            <person name="Lindquist E.A."/>
            <person name="Lipzen A."/>
            <person name="Lundell T."/>
            <person name="Morin E."/>
            <person name="Murat C."/>
            <person name="Riley R."/>
            <person name="Ohm R."/>
            <person name="Sun H."/>
            <person name="Tunlid A."/>
            <person name="Henrissat B."/>
            <person name="Grigoriev I.V."/>
            <person name="Hibbett D.S."/>
            <person name="Martin F."/>
        </authorList>
    </citation>
    <scope>NUCLEOTIDE SEQUENCE [LARGE SCALE GENOMIC DNA]</scope>
    <source>
        <strain evidence="4 5">SS14</strain>
    </source>
</reference>
<feature type="transmembrane region" description="Helical" evidence="1">
    <location>
        <begin position="641"/>
        <end position="659"/>
    </location>
</feature>
<dbReference type="Proteomes" id="UP000054279">
    <property type="component" value="Unassembled WGS sequence"/>
</dbReference>
<gene>
    <name evidence="4" type="ORF">M422DRAFT_39479</name>
</gene>
<proteinExistence type="predicted"/>
<feature type="signal peptide" evidence="2">
    <location>
        <begin position="1"/>
        <end position="16"/>
    </location>
</feature>
<sequence length="664" mass="70561">MRAALSVLSLALLANAGVTIYTQVTFGTGAATATGSAFPSVTNAAAFDPTMLIPPPPPNPAVGGANVVQLLTGAMANMSAPVQSGFLGFSIELSVADQVLGKNGSFINPQLLNLLETISQRAGRCVVRIGGNTQENAVFFPQGLPNQETINKDKSNLTGPTNTPTLQVGIDLIYAMANISSLTNTHWFIGAPFDTPATPRLGIAEASERILGDRLLGLQVGNEPDLFESHQARPAPYNVPQYVAEFQEFVNFFKTDSNIQTQKSLIVPNTCCIWGVSELNEIGFFDTFNDIIKMIAIEQYPSDYCINAETGQRNHDPQTEFATFMTHTNAVTFVSYYLPVSALAAQHGKPLMMMETNTASCGGLPGLSDSFGAALYLIDVAMQMAWVNFTGALLHVGGQSTYYNPFTPPPGSVLKRGGQWTIGGPYYAALIVAELIGSSGNAQVVDINPNYGNEYTPGYAVYENGRPVRAVLINFITDPSGANDYTAQIAIDGSGVGRPNQSPAQIYVRYFLTPQNSTAAKLPFYYGNQTFGNVLESNGIFQGSLDTKAIPCDQSLNLCSVKIPAPGAAIVFFTKEAADKSLSNGDPTTIFQTTVSSVDLHNTATIDPKILATSNGYGGRHQELGSTSSGSSNAANRLTQALPGFMVLVTIMAGGFVVGRSLPR</sequence>
<keyword evidence="1" id="KW-0812">Transmembrane</keyword>